<comment type="similarity">
    <text evidence="2 14">Belongs to the UppP family.</text>
</comment>
<evidence type="ECO:0000313" key="15">
    <source>
        <dbReference type="EMBL" id="MFC3230435.1"/>
    </source>
</evidence>
<dbReference type="RefSeq" id="WP_379905602.1">
    <property type="nucleotide sequence ID" value="NZ_JBHRTR010000046.1"/>
</dbReference>
<evidence type="ECO:0000256" key="1">
    <source>
        <dbReference type="ARBA" id="ARBA00004651"/>
    </source>
</evidence>
<dbReference type="PANTHER" id="PTHR30622:SF4">
    <property type="entry name" value="UNDECAPRENYL-DIPHOSPHATASE"/>
    <property type="match status" value="1"/>
</dbReference>
<feature type="transmembrane region" description="Helical" evidence="14">
    <location>
        <begin position="185"/>
        <end position="205"/>
    </location>
</feature>
<evidence type="ECO:0000256" key="2">
    <source>
        <dbReference type="ARBA" id="ARBA00010621"/>
    </source>
</evidence>
<keyword evidence="8 14" id="KW-1133">Transmembrane helix</keyword>
<comment type="miscellaneous">
    <text evidence="14">Bacitracin is thought to be involved in the inhibition of peptidoglycan synthesis by sequestering undecaprenyl diphosphate, thereby reducing the pool of lipid carrier available.</text>
</comment>
<keyword evidence="7 14" id="KW-0378">Hydrolase</keyword>
<keyword evidence="14" id="KW-0573">Peptidoglycan synthesis</keyword>
<feature type="transmembrane region" description="Helical" evidence="14">
    <location>
        <begin position="114"/>
        <end position="134"/>
    </location>
</feature>
<evidence type="ECO:0000256" key="13">
    <source>
        <dbReference type="ARBA" id="ARBA00047594"/>
    </source>
</evidence>
<dbReference type="PANTHER" id="PTHR30622">
    <property type="entry name" value="UNDECAPRENYL-DIPHOSPHATASE"/>
    <property type="match status" value="1"/>
</dbReference>
<dbReference type="InterPro" id="IPR003824">
    <property type="entry name" value="UppP"/>
</dbReference>
<dbReference type="Pfam" id="PF02673">
    <property type="entry name" value="BacA"/>
    <property type="match status" value="1"/>
</dbReference>
<evidence type="ECO:0000256" key="9">
    <source>
        <dbReference type="ARBA" id="ARBA00023136"/>
    </source>
</evidence>
<sequence length="268" mass="28854">MTLLQLLVLALVQGITEFLPISSSGHLILIPLLADWPDQGLALDVAVHVGTLLAVMLYFWRDMIAMLLGLLNLLRGRRTDGARLVAMILVATLPVLIAGFLLQRAGMMQELRSVLVIGWATLVFGILLWLADWLGMTIRRVEHMSLGAALFIGCAQVLALVPGTSRAGVTMTAARIMGFERDDTARFSMLLSIPTILAAGALAGLDLAESGDSQLGFSAILAALLAFGAALLSIWGLMWWLRRATYAPFVVYRVLLGAGLLAWGYGLL</sequence>
<evidence type="ECO:0000256" key="4">
    <source>
        <dbReference type="ARBA" id="ARBA00021581"/>
    </source>
</evidence>
<keyword evidence="5 14" id="KW-1003">Cell membrane</keyword>
<dbReference type="Proteomes" id="UP001595528">
    <property type="component" value="Unassembled WGS sequence"/>
</dbReference>
<evidence type="ECO:0000256" key="10">
    <source>
        <dbReference type="ARBA" id="ARBA00023251"/>
    </source>
</evidence>
<comment type="subcellular location">
    <subcellularLocation>
        <location evidence="1 14">Cell membrane</location>
        <topology evidence="1 14">Multi-pass membrane protein</topology>
    </subcellularLocation>
</comment>
<evidence type="ECO:0000256" key="14">
    <source>
        <dbReference type="HAMAP-Rule" id="MF_01006"/>
    </source>
</evidence>
<evidence type="ECO:0000256" key="11">
    <source>
        <dbReference type="ARBA" id="ARBA00032707"/>
    </source>
</evidence>
<name>A0ABV7L7A2_9PROT</name>
<keyword evidence="6 14" id="KW-0812">Transmembrane</keyword>
<comment type="catalytic activity">
    <reaction evidence="13 14">
        <text>di-trans,octa-cis-undecaprenyl diphosphate + H2O = di-trans,octa-cis-undecaprenyl phosphate + phosphate + H(+)</text>
        <dbReference type="Rhea" id="RHEA:28094"/>
        <dbReference type="ChEBI" id="CHEBI:15377"/>
        <dbReference type="ChEBI" id="CHEBI:15378"/>
        <dbReference type="ChEBI" id="CHEBI:43474"/>
        <dbReference type="ChEBI" id="CHEBI:58405"/>
        <dbReference type="ChEBI" id="CHEBI:60392"/>
        <dbReference type="EC" id="3.6.1.27"/>
    </reaction>
</comment>
<evidence type="ECO:0000256" key="7">
    <source>
        <dbReference type="ARBA" id="ARBA00022801"/>
    </source>
</evidence>
<keyword evidence="16" id="KW-1185">Reference proteome</keyword>
<feature type="transmembrane region" description="Helical" evidence="14">
    <location>
        <begin position="246"/>
        <end position="267"/>
    </location>
</feature>
<keyword evidence="10 14" id="KW-0046">Antibiotic resistance</keyword>
<accession>A0ABV7L7A2</accession>
<reference evidence="16" key="1">
    <citation type="journal article" date="2019" name="Int. J. Syst. Evol. Microbiol.">
        <title>The Global Catalogue of Microorganisms (GCM) 10K type strain sequencing project: providing services to taxonomists for standard genome sequencing and annotation.</title>
        <authorList>
            <consortium name="The Broad Institute Genomics Platform"/>
            <consortium name="The Broad Institute Genome Sequencing Center for Infectious Disease"/>
            <person name="Wu L."/>
            <person name="Ma J."/>
        </authorList>
    </citation>
    <scope>NUCLEOTIDE SEQUENCE [LARGE SCALE GENOMIC DNA]</scope>
    <source>
        <strain evidence="16">KCTC 42964</strain>
    </source>
</reference>
<organism evidence="15 16">
    <name type="scientific">Marinibaculum pumilum</name>
    <dbReference type="NCBI Taxonomy" id="1766165"/>
    <lineage>
        <taxon>Bacteria</taxon>
        <taxon>Pseudomonadati</taxon>
        <taxon>Pseudomonadota</taxon>
        <taxon>Alphaproteobacteria</taxon>
        <taxon>Rhodospirillales</taxon>
        <taxon>Rhodospirillaceae</taxon>
        <taxon>Marinibaculum</taxon>
    </lineage>
</organism>
<feature type="transmembrane region" description="Helical" evidence="14">
    <location>
        <begin position="217"/>
        <end position="240"/>
    </location>
</feature>
<evidence type="ECO:0000313" key="16">
    <source>
        <dbReference type="Proteomes" id="UP001595528"/>
    </source>
</evidence>
<keyword evidence="9 14" id="KW-0472">Membrane</keyword>
<evidence type="ECO:0000256" key="5">
    <source>
        <dbReference type="ARBA" id="ARBA00022475"/>
    </source>
</evidence>
<dbReference type="HAMAP" id="MF_01006">
    <property type="entry name" value="Undec_diphosphatase"/>
    <property type="match status" value="1"/>
</dbReference>
<evidence type="ECO:0000256" key="6">
    <source>
        <dbReference type="ARBA" id="ARBA00022692"/>
    </source>
</evidence>
<evidence type="ECO:0000256" key="3">
    <source>
        <dbReference type="ARBA" id="ARBA00012374"/>
    </source>
</evidence>
<dbReference type="NCBIfam" id="NF001393">
    <property type="entry name" value="PRK00281.2-4"/>
    <property type="match status" value="1"/>
</dbReference>
<feature type="transmembrane region" description="Helical" evidence="14">
    <location>
        <begin position="81"/>
        <end position="102"/>
    </location>
</feature>
<proteinExistence type="inferred from homology"/>
<dbReference type="EC" id="3.6.1.27" evidence="3 14"/>
<protein>
    <recommendedName>
        <fullName evidence="4 14">Undecaprenyl-diphosphatase</fullName>
        <ecNumber evidence="3 14">3.6.1.27</ecNumber>
    </recommendedName>
    <alternativeName>
        <fullName evidence="12 14">Bacitracin resistance protein</fullName>
    </alternativeName>
    <alternativeName>
        <fullName evidence="11 14">Undecaprenyl pyrophosphate phosphatase</fullName>
    </alternativeName>
</protein>
<evidence type="ECO:0000256" key="8">
    <source>
        <dbReference type="ARBA" id="ARBA00022989"/>
    </source>
</evidence>
<evidence type="ECO:0000256" key="12">
    <source>
        <dbReference type="ARBA" id="ARBA00032932"/>
    </source>
</evidence>
<comment type="caution">
    <text evidence="15">The sequence shown here is derived from an EMBL/GenBank/DDBJ whole genome shotgun (WGS) entry which is preliminary data.</text>
</comment>
<feature type="transmembrane region" description="Helical" evidence="14">
    <location>
        <begin position="40"/>
        <end position="60"/>
    </location>
</feature>
<dbReference type="GO" id="GO:0050380">
    <property type="term" value="F:undecaprenyl-diphosphatase activity"/>
    <property type="evidence" value="ECO:0007669"/>
    <property type="project" value="UniProtKB-EC"/>
</dbReference>
<dbReference type="EMBL" id="JBHRTR010000046">
    <property type="protein sequence ID" value="MFC3230435.1"/>
    <property type="molecule type" value="Genomic_DNA"/>
</dbReference>
<keyword evidence="14" id="KW-0961">Cell wall biogenesis/degradation</keyword>
<comment type="function">
    <text evidence="14">Catalyzes the dephosphorylation of undecaprenyl diphosphate (UPP). Confers resistance to bacitracin.</text>
</comment>
<keyword evidence="14" id="KW-0133">Cell shape</keyword>
<gene>
    <name evidence="14" type="primary">uppP</name>
    <name evidence="15" type="ORF">ACFOGJ_24520</name>
</gene>